<comment type="caution">
    <text evidence="1">The sequence shown here is derived from an EMBL/GenBank/DDBJ whole genome shotgun (WGS) entry which is preliminary data.</text>
</comment>
<accession>A0AAN9M2N2</accession>
<reference evidence="1 2" key="1">
    <citation type="submission" date="2024-01" db="EMBL/GenBank/DDBJ databases">
        <title>The genomes of 5 underutilized Papilionoideae crops provide insights into root nodulation and disease resistanc.</title>
        <authorList>
            <person name="Jiang F."/>
        </authorList>
    </citation>
    <scope>NUCLEOTIDE SEQUENCE [LARGE SCALE GENOMIC DNA]</scope>
    <source>
        <strain evidence="1">LVBAO_FW01</strain>
        <tissue evidence="1">Leaves</tissue>
    </source>
</reference>
<name>A0AAN9M2N2_CANGL</name>
<dbReference type="AlphaFoldDB" id="A0AAN9M2N2"/>
<protein>
    <submittedName>
        <fullName evidence="1">Uncharacterized protein</fullName>
    </submittedName>
</protein>
<evidence type="ECO:0000313" key="1">
    <source>
        <dbReference type="EMBL" id="KAK7345024.1"/>
    </source>
</evidence>
<organism evidence="1 2">
    <name type="scientific">Canavalia gladiata</name>
    <name type="common">Sword bean</name>
    <name type="synonym">Dolichos gladiatus</name>
    <dbReference type="NCBI Taxonomy" id="3824"/>
    <lineage>
        <taxon>Eukaryota</taxon>
        <taxon>Viridiplantae</taxon>
        <taxon>Streptophyta</taxon>
        <taxon>Embryophyta</taxon>
        <taxon>Tracheophyta</taxon>
        <taxon>Spermatophyta</taxon>
        <taxon>Magnoliopsida</taxon>
        <taxon>eudicotyledons</taxon>
        <taxon>Gunneridae</taxon>
        <taxon>Pentapetalae</taxon>
        <taxon>rosids</taxon>
        <taxon>fabids</taxon>
        <taxon>Fabales</taxon>
        <taxon>Fabaceae</taxon>
        <taxon>Papilionoideae</taxon>
        <taxon>50 kb inversion clade</taxon>
        <taxon>NPAAA clade</taxon>
        <taxon>indigoferoid/millettioid clade</taxon>
        <taxon>Phaseoleae</taxon>
        <taxon>Canavalia</taxon>
    </lineage>
</organism>
<evidence type="ECO:0000313" key="2">
    <source>
        <dbReference type="Proteomes" id="UP001367508"/>
    </source>
</evidence>
<keyword evidence="2" id="KW-1185">Reference proteome</keyword>
<gene>
    <name evidence="1" type="ORF">VNO77_15381</name>
</gene>
<dbReference type="Proteomes" id="UP001367508">
    <property type="component" value="Unassembled WGS sequence"/>
</dbReference>
<proteinExistence type="predicted"/>
<sequence>MSFHTPYPWHLSFGYNVTCTWCNEALRWVLISTLDSMAASNTHMLIYFRIQHQLVRLRLSLPLPSNLTKSSRLHGSRGPRTVCCFGKARRNILIGITPRPENGCNFEQTWPTNTLRSRVAVLWLCNLCETTLAHWGSILPGSHESTSTLKPFHSLKRHKFPAMAESGDMIVRYSASLYRLCILLLFAWSEVWACDKLNFRGFCILGFRTPQTLGNLRRD</sequence>
<dbReference type="EMBL" id="JAYMYQ010000003">
    <property type="protein sequence ID" value="KAK7345024.1"/>
    <property type="molecule type" value="Genomic_DNA"/>
</dbReference>